<comment type="caution">
    <text evidence="4">The sequence shown here is derived from an EMBL/GenBank/DDBJ whole genome shotgun (WGS) entry which is preliminary data.</text>
</comment>
<reference evidence="4 5" key="1">
    <citation type="journal article" date="2014" name="ISME J.">
        <title>Candidatus Competibacter-lineage genomes retrieved from metagenomes reveal functional metabolic diversity.</title>
        <authorList>
            <person name="McIlroy S.J."/>
            <person name="Albertsen M."/>
            <person name="Andresen E.K."/>
            <person name="Saunders A.M."/>
            <person name="Kristiansen R."/>
            <person name="Stokholm-Bjerregaard M."/>
            <person name="Nielsen K.L."/>
            <person name="Nielsen P.H."/>
        </authorList>
    </citation>
    <scope>NUCLEOTIDE SEQUENCE [LARGE SCALE GENOMIC DNA]</scope>
    <source>
        <strain evidence="4 5">Run_B_J11</strain>
    </source>
</reference>
<evidence type="ECO:0000259" key="3">
    <source>
        <dbReference type="PROSITE" id="PS01031"/>
    </source>
</evidence>
<dbReference type="Gene3D" id="2.60.40.790">
    <property type="match status" value="1"/>
</dbReference>
<dbReference type="PANTHER" id="PTHR11527">
    <property type="entry name" value="HEAT-SHOCK PROTEIN 20 FAMILY MEMBER"/>
    <property type="match status" value="1"/>
</dbReference>
<dbReference type="InterPro" id="IPR031107">
    <property type="entry name" value="Small_HSP"/>
</dbReference>
<evidence type="ECO:0000256" key="1">
    <source>
        <dbReference type="PROSITE-ProRule" id="PRU00285"/>
    </source>
</evidence>
<dbReference type="AlphaFoldDB" id="A0A7U7J4T4"/>
<dbReference type="CDD" id="cd06464">
    <property type="entry name" value="ACD_sHsps-like"/>
    <property type="match status" value="1"/>
</dbReference>
<comment type="similarity">
    <text evidence="1 2">Belongs to the small heat shock protein (HSP20) family.</text>
</comment>
<dbReference type="InterPro" id="IPR008978">
    <property type="entry name" value="HSP20-like_chaperone"/>
</dbReference>
<dbReference type="Proteomes" id="UP000019184">
    <property type="component" value="Unassembled WGS sequence"/>
</dbReference>
<accession>A0A7U7J4T4</accession>
<sequence>MNLMRYEPFNLLNQLQREVNRLIDTSRFGDEEAGHMLVDWAPAVDIKEEPNQFIIHADLPGVEIKDIEITLENGVLTLKGQRAAEQKEETEQYRRIERVRGAFLRRFSLPDAVDAEKVSAKCRDGVLEVFVPKREGAQPRKIAIEG</sequence>
<gene>
    <name evidence="4" type="ORF">BN874_2720007</name>
</gene>
<dbReference type="SUPFAM" id="SSF49764">
    <property type="entry name" value="HSP20-like chaperones"/>
    <property type="match status" value="1"/>
</dbReference>
<keyword evidence="5" id="KW-1185">Reference proteome</keyword>
<name>A0A7U7J4T4_9GAMM</name>
<evidence type="ECO:0000256" key="2">
    <source>
        <dbReference type="RuleBase" id="RU003616"/>
    </source>
</evidence>
<dbReference type="EMBL" id="CBTK010000193">
    <property type="protein sequence ID" value="CDH45645.1"/>
    <property type="molecule type" value="Genomic_DNA"/>
</dbReference>
<proteinExistence type="inferred from homology"/>
<feature type="domain" description="SHSP" evidence="3">
    <location>
        <begin position="35"/>
        <end position="146"/>
    </location>
</feature>
<dbReference type="PROSITE" id="PS01031">
    <property type="entry name" value="SHSP"/>
    <property type="match status" value="1"/>
</dbReference>
<protein>
    <submittedName>
        <fullName evidence="4">HSP20 family protein</fullName>
    </submittedName>
</protein>
<dbReference type="InterPro" id="IPR002068">
    <property type="entry name" value="A-crystallin/Hsp20_dom"/>
</dbReference>
<organism evidence="4 5">
    <name type="scientific">Candidatus Contendobacter odensis Run_B_J11</name>
    <dbReference type="NCBI Taxonomy" id="1400861"/>
    <lineage>
        <taxon>Bacteria</taxon>
        <taxon>Pseudomonadati</taxon>
        <taxon>Pseudomonadota</taxon>
        <taxon>Gammaproteobacteria</taxon>
        <taxon>Candidatus Competibacteraceae</taxon>
        <taxon>Candidatus Contendibacter</taxon>
    </lineage>
</organism>
<dbReference type="RefSeq" id="WP_034433575.1">
    <property type="nucleotide sequence ID" value="NZ_CBTK010000193.1"/>
</dbReference>
<evidence type="ECO:0000313" key="5">
    <source>
        <dbReference type="Proteomes" id="UP000019184"/>
    </source>
</evidence>
<dbReference type="OrthoDB" id="9792695at2"/>
<dbReference type="Pfam" id="PF00011">
    <property type="entry name" value="HSP20"/>
    <property type="match status" value="1"/>
</dbReference>
<evidence type="ECO:0000313" key="4">
    <source>
        <dbReference type="EMBL" id="CDH45645.1"/>
    </source>
</evidence>